<reference evidence="3 4" key="1">
    <citation type="journal article" date="2012" name="J. Bacteriol.">
        <title>Genome sequence of the pathogenic Herbaspirillum seropedicae strain Os34, isolated from rice roots.</title>
        <authorList>
            <person name="Ye W."/>
            <person name="Ye S."/>
            <person name="Liu J."/>
            <person name="Chang S."/>
            <person name="Chen M."/>
            <person name="Zhu B."/>
            <person name="Guo L."/>
            <person name="An Q."/>
        </authorList>
    </citation>
    <scope>NUCLEOTIDE SEQUENCE [LARGE SCALE GENOMIC DNA]</scope>
    <source>
        <strain evidence="3 4">Os34</strain>
    </source>
</reference>
<dbReference type="RefSeq" id="WP_017450062.1">
    <property type="nucleotide sequence ID" value="NZ_CP008956.1"/>
</dbReference>
<name>A0A6M3ZYH2_9BURK</name>
<sequence>MSSLESSLATSSFPNIKVASVQMEPRIGHKEDNVARSIAFIDRAAAEGAALVVLPELVNTGYVFASRAEAFALAETSPDGPTTLAWIEAARRNRIYIVAGIAEREGERLYNSAVVIGPDGWLGVYRKLHLWGDEHLFFEAGDKGLPLFHTQWGRLGVAICYDGWFPEVYRLLAMQGADVVAIPTNWVPMPGQPADREAMATSLAMANAHSNALNIVCANRIGTERGQPFIGQSLIIGAQGWPLAGPASEDNEQVLYASINLKQTRQARHLTAFNHVLRDRRDDLYDPMLGTGWPLPRH</sequence>
<dbReference type="GO" id="GO:0033388">
    <property type="term" value="P:putrescine biosynthetic process from arginine"/>
    <property type="evidence" value="ECO:0007669"/>
    <property type="project" value="TreeGrafter"/>
</dbReference>
<feature type="domain" description="CN hydrolase" evidence="2">
    <location>
        <begin position="16"/>
        <end position="261"/>
    </location>
</feature>
<dbReference type="InterPro" id="IPR050345">
    <property type="entry name" value="Aliph_Amidase/BUP"/>
</dbReference>
<protein>
    <submittedName>
        <fullName evidence="3">Hydratase</fullName>
    </submittedName>
</protein>
<dbReference type="InterPro" id="IPR036526">
    <property type="entry name" value="C-N_Hydrolase_sf"/>
</dbReference>
<dbReference type="AlphaFoldDB" id="A0A6M3ZYH2"/>
<proteinExistence type="predicted"/>
<organism evidence="3 4">
    <name type="scientific">Herbaspirillum rubrisubalbicans Os34</name>
    <dbReference type="NCBI Taxonomy" id="1235827"/>
    <lineage>
        <taxon>Bacteria</taxon>
        <taxon>Pseudomonadati</taxon>
        <taxon>Pseudomonadota</taxon>
        <taxon>Betaproteobacteria</taxon>
        <taxon>Burkholderiales</taxon>
        <taxon>Oxalobacteraceae</taxon>
        <taxon>Herbaspirillum</taxon>
    </lineage>
</organism>
<dbReference type="CDD" id="cd07580">
    <property type="entry name" value="nitrilase_2"/>
    <property type="match status" value="1"/>
</dbReference>
<evidence type="ECO:0000256" key="1">
    <source>
        <dbReference type="ARBA" id="ARBA00022801"/>
    </source>
</evidence>
<dbReference type="PROSITE" id="PS50263">
    <property type="entry name" value="CN_HYDROLASE"/>
    <property type="match status" value="1"/>
</dbReference>
<dbReference type="SUPFAM" id="SSF56317">
    <property type="entry name" value="Carbon-nitrogen hydrolase"/>
    <property type="match status" value="1"/>
</dbReference>
<evidence type="ECO:0000313" key="4">
    <source>
        <dbReference type="Proteomes" id="UP000501648"/>
    </source>
</evidence>
<dbReference type="Gene3D" id="3.60.110.10">
    <property type="entry name" value="Carbon-nitrogen hydrolase"/>
    <property type="match status" value="1"/>
</dbReference>
<evidence type="ECO:0000313" key="3">
    <source>
        <dbReference type="EMBL" id="QJQ03638.1"/>
    </source>
</evidence>
<evidence type="ECO:0000259" key="2">
    <source>
        <dbReference type="PROSITE" id="PS50263"/>
    </source>
</evidence>
<dbReference type="InterPro" id="IPR003010">
    <property type="entry name" value="C-N_Hydrolase"/>
</dbReference>
<accession>A0A6M3ZYH2</accession>
<dbReference type="PANTHER" id="PTHR43674">
    <property type="entry name" value="NITRILASE C965.09-RELATED"/>
    <property type="match status" value="1"/>
</dbReference>
<dbReference type="PANTHER" id="PTHR43674:SF2">
    <property type="entry name" value="BETA-UREIDOPROPIONASE"/>
    <property type="match status" value="1"/>
</dbReference>
<dbReference type="Pfam" id="PF00795">
    <property type="entry name" value="CN_hydrolase"/>
    <property type="match status" value="1"/>
</dbReference>
<gene>
    <name evidence="3" type="ORF">C798_26370</name>
</gene>
<keyword evidence="1" id="KW-0378">Hydrolase</keyword>
<dbReference type="Proteomes" id="UP000501648">
    <property type="component" value="Chromosome"/>
</dbReference>
<dbReference type="EMBL" id="CP008956">
    <property type="protein sequence ID" value="QJQ03638.1"/>
    <property type="molecule type" value="Genomic_DNA"/>
</dbReference>
<dbReference type="GO" id="GO:0050126">
    <property type="term" value="F:N-carbamoylputrescine amidase activity"/>
    <property type="evidence" value="ECO:0007669"/>
    <property type="project" value="TreeGrafter"/>
</dbReference>